<keyword evidence="1" id="KW-0812">Transmembrane</keyword>
<keyword evidence="3" id="KW-1185">Reference proteome</keyword>
<feature type="transmembrane region" description="Helical" evidence="1">
    <location>
        <begin position="44"/>
        <end position="60"/>
    </location>
</feature>
<dbReference type="AlphaFoldDB" id="A0A319BCN7"/>
<keyword evidence="1" id="KW-0472">Membrane</keyword>
<proteinExistence type="predicted"/>
<dbReference type="EMBL" id="KZ821622">
    <property type="protein sequence ID" value="PYH69791.1"/>
    <property type="molecule type" value="Genomic_DNA"/>
</dbReference>
<gene>
    <name evidence="2" type="ORF">BO88DRAFT_267700</name>
</gene>
<evidence type="ECO:0000313" key="3">
    <source>
        <dbReference type="Proteomes" id="UP000248405"/>
    </source>
</evidence>
<sequence>MMIYTFLLWIIGIFGVLCTLFVYYRTHTDSNPNIKCKHNAKLPFVVLLAVSKCFALMLYYEEVNVTQSISYYYIELKINDHTYPRVMHSSKEKPGMTCILKY</sequence>
<feature type="transmembrane region" description="Helical" evidence="1">
    <location>
        <begin position="6"/>
        <end position="24"/>
    </location>
</feature>
<keyword evidence="1" id="KW-1133">Transmembrane helix</keyword>
<evidence type="ECO:0000256" key="1">
    <source>
        <dbReference type="SAM" id="Phobius"/>
    </source>
</evidence>
<evidence type="ECO:0000313" key="2">
    <source>
        <dbReference type="EMBL" id="PYH69791.1"/>
    </source>
</evidence>
<dbReference type="Proteomes" id="UP000248405">
    <property type="component" value="Unassembled WGS sequence"/>
</dbReference>
<accession>A0A319BCN7</accession>
<reference evidence="2" key="1">
    <citation type="submission" date="2016-12" db="EMBL/GenBank/DDBJ databases">
        <title>The genomes of Aspergillus section Nigri reveals drivers in fungal speciation.</title>
        <authorList>
            <consortium name="DOE Joint Genome Institute"/>
            <person name="Vesth T.C."/>
            <person name="Nybo J."/>
            <person name="Theobald S."/>
            <person name="Brandl J."/>
            <person name="Frisvad J.C."/>
            <person name="Nielsen K.F."/>
            <person name="Lyhne E.K."/>
            <person name="Kogle M.E."/>
            <person name="Kuo A."/>
            <person name="Riley R."/>
            <person name="Clum A."/>
            <person name="Nolan M."/>
            <person name="Lipzen A."/>
            <person name="Salamov A."/>
            <person name="Henrissat B."/>
            <person name="Wiebenga A."/>
            <person name="De Vries R.P."/>
            <person name="Grigoriev I.V."/>
            <person name="Mortensen U.H."/>
            <person name="Andersen M.R."/>
            <person name="Baker S.E."/>
        </authorList>
    </citation>
    <scope>NUCLEOTIDE SEQUENCE [LARGE SCALE GENOMIC DNA]</scope>
    <source>
        <strain evidence="2">CBS 113365</strain>
    </source>
</reference>
<dbReference type="RefSeq" id="XP_025563585.1">
    <property type="nucleotide sequence ID" value="XM_025702333.1"/>
</dbReference>
<organism evidence="2 3">
    <name type="scientific">Aspergillus vadensis (strain CBS 113365 / IMI 142717 / IBT 24658)</name>
    <dbReference type="NCBI Taxonomy" id="1448311"/>
    <lineage>
        <taxon>Eukaryota</taxon>
        <taxon>Fungi</taxon>
        <taxon>Dikarya</taxon>
        <taxon>Ascomycota</taxon>
        <taxon>Pezizomycotina</taxon>
        <taxon>Eurotiomycetes</taxon>
        <taxon>Eurotiomycetidae</taxon>
        <taxon>Eurotiales</taxon>
        <taxon>Aspergillaceae</taxon>
        <taxon>Aspergillus</taxon>
        <taxon>Aspergillus subgen. Circumdati</taxon>
    </lineage>
</organism>
<name>A0A319BCN7_ASPVC</name>
<dbReference type="GeneID" id="37206925"/>
<protein>
    <submittedName>
        <fullName evidence="2">Uncharacterized protein</fullName>
    </submittedName>
</protein>